<evidence type="ECO:0000256" key="2">
    <source>
        <dbReference type="SAM" id="SignalP"/>
    </source>
</evidence>
<sequence>MKTRMTFALLVLALVPSWMTTRAAAQGTATTGTVQVTPPKPAPAKAPAAAAGKATAKATTAKATTAKSTKAEGAAAKVGPRSIIGEVVDPACWIVNGAKGPSHKECAIACAKAGQVLAIVENKTQKLYMVATDKPGEDPNKGLIDYVGQTVLVKGRVYSRGGATGIKVASVEPYSPTAVPTE</sequence>
<evidence type="ECO:0000313" key="3">
    <source>
        <dbReference type="EMBL" id="TMQ54921.1"/>
    </source>
</evidence>
<dbReference type="EMBL" id="VBOU01000048">
    <property type="protein sequence ID" value="TMQ54921.1"/>
    <property type="molecule type" value="Genomic_DNA"/>
</dbReference>
<protein>
    <recommendedName>
        <fullName evidence="5">DUF5666 domain-containing protein</fullName>
    </recommendedName>
</protein>
<feature type="chain" id="PRO_5022146457" description="DUF5666 domain-containing protein" evidence="2">
    <location>
        <begin position="25"/>
        <end position="182"/>
    </location>
</feature>
<comment type="caution">
    <text evidence="3">The sequence shown here is derived from an EMBL/GenBank/DDBJ whole genome shotgun (WGS) entry which is preliminary data.</text>
</comment>
<feature type="region of interest" description="Disordered" evidence="1">
    <location>
        <begin position="29"/>
        <end position="50"/>
    </location>
</feature>
<organism evidence="3 4">
    <name type="scientific">Eiseniibacteriota bacterium</name>
    <dbReference type="NCBI Taxonomy" id="2212470"/>
    <lineage>
        <taxon>Bacteria</taxon>
        <taxon>Candidatus Eiseniibacteriota</taxon>
    </lineage>
</organism>
<evidence type="ECO:0000313" key="4">
    <source>
        <dbReference type="Proteomes" id="UP000319829"/>
    </source>
</evidence>
<proteinExistence type="predicted"/>
<accession>A0A538SU89</accession>
<evidence type="ECO:0008006" key="5">
    <source>
        <dbReference type="Google" id="ProtNLM"/>
    </source>
</evidence>
<name>A0A538SU89_UNCEI</name>
<gene>
    <name evidence="3" type="ORF">E6K74_04725</name>
</gene>
<keyword evidence="2" id="KW-0732">Signal</keyword>
<reference evidence="3 4" key="1">
    <citation type="journal article" date="2019" name="Nat. Microbiol.">
        <title>Mediterranean grassland soil C-N compound turnover is dependent on rainfall and depth, and is mediated by genomically divergent microorganisms.</title>
        <authorList>
            <person name="Diamond S."/>
            <person name="Andeer P.F."/>
            <person name="Li Z."/>
            <person name="Crits-Christoph A."/>
            <person name="Burstein D."/>
            <person name="Anantharaman K."/>
            <person name="Lane K.R."/>
            <person name="Thomas B.C."/>
            <person name="Pan C."/>
            <person name="Northen T.R."/>
            <person name="Banfield J.F."/>
        </authorList>
    </citation>
    <scope>NUCLEOTIDE SEQUENCE [LARGE SCALE GENOMIC DNA]</scope>
    <source>
        <strain evidence="3">WS_4</strain>
    </source>
</reference>
<dbReference type="Proteomes" id="UP000319829">
    <property type="component" value="Unassembled WGS sequence"/>
</dbReference>
<evidence type="ECO:0000256" key="1">
    <source>
        <dbReference type="SAM" id="MobiDB-lite"/>
    </source>
</evidence>
<dbReference type="AlphaFoldDB" id="A0A538SU89"/>
<feature type="signal peptide" evidence="2">
    <location>
        <begin position="1"/>
        <end position="24"/>
    </location>
</feature>